<sequence>MDGTEAQGHSILERYASSSLFLSPNSNMDASLASKRLLVRSLTADRSFLCVRCSRYSFSVVTNVADSPSSCISFYAPLHLR</sequence>
<organism evidence="1 2">
    <name type="scientific">Engystomops pustulosus</name>
    <name type="common">Tungara frog</name>
    <name type="synonym">Physalaemus pustulosus</name>
    <dbReference type="NCBI Taxonomy" id="76066"/>
    <lineage>
        <taxon>Eukaryota</taxon>
        <taxon>Metazoa</taxon>
        <taxon>Chordata</taxon>
        <taxon>Craniata</taxon>
        <taxon>Vertebrata</taxon>
        <taxon>Euteleostomi</taxon>
        <taxon>Amphibia</taxon>
        <taxon>Batrachia</taxon>
        <taxon>Anura</taxon>
        <taxon>Neobatrachia</taxon>
        <taxon>Hyloidea</taxon>
        <taxon>Leptodactylidae</taxon>
        <taxon>Leiuperinae</taxon>
        <taxon>Engystomops</taxon>
    </lineage>
</organism>
<proteinExistence type="predicted"/>
<evidence type="ECO:0000313" key="1">
    <source>
        <dbReference type="EMBL" id="KAG8543369.1"/>
    </source>
</evidence>
<accession>A0AAV6Z192</accession>
<evidence type="ECO:0000313" key="2">
    <source>
        <dbReference type="Proteomes" id="UP000824782"/>
    </source>
</evidence>
<dbReference type="Proteomes" id="UP000824782">
    <property type="component" value="Unassembled WGS sequence"/>
</dbReference>
<dbReference type="AlphaFoldDB" id="A0AAV6Z192"/>
<comment type="caution">
    <text evidence="1">The sequence shown here is derived from an EMBL/GenBank/DDBJ whole genome shotgun (WGS) entry which is preliminary data.</text>
</comment>
<keyword evidence="2" id="KW-1185">Reference proteome</keyword>
<reference evidence="1" key="1">
    <citation type="thesis" date="2020" institute="ProQuest LLC" country="789 East Eisenhower Parkway, Ann Arbor, MI, USA">
        <title>Comparative Genomics and Chromosome Evolution.</title>
        <authorList>
            <person name="Mudd A.B."/>
        </authorList>
    </citation>
    <scope>NUCLEOTIDE SEQUENCE</scope>
    <source>
        <strain evidence="1">237g6f4</strain>
        <tissue evidence="1">Blood</tissue>
    </source>
</reference>
<protein>
    <submittedName>
        <fullName evidence="1">Uncharacterized protein</fullName>
    </submittedName>
</protein>
<gene>
    <name evidence="1" type="ORF">GDO81_024829</name>
</gene>
<dbReference type="EMBL" id="WNYA01003511">
    <property type="protein sequence ID" value="KAG8543369.1"/>
    <property type="molecule type" value="Genomic_DNA"/>
</dbReference>
<name>A0AAV6Z192_ENGPU</name>